<gene>
    <name evidence="2" type="ORF">GCM10009789_43900</name>
</gene>
<keyword evidence="1" id="KW-0732">Signal</keyword>
<evidence type="ECO:0000256" key="1">
    <source>
        <dbReference type="SAM" id="SignalP"/>
    </source>
</evidence>
<dbReference type="RefSeq" id="WP_344216724.1">
    <property type="nucleotide sequence ID" value="NZ_BAAAOS010000030.1"/>
</dbReference>
<feature type="chain" id="PRO_5047049047" evidence="1">
    <location>
        <begin position="30"/>
        <end position="262"/>
    </location>
</feature>
<reference evidence="3" key="1">
    <citation type="journal article" date="2019" name="Int. J. Syst. Evol. Microbiol.">
        <title>The Global Catalogue of Microorganisms (GCM) 10K type strain sequencing project: providing services to taxonomists for standard genome sequencing and annotation.</title>
        <authorList>
            <consortium name="The Broad Institute Genomics Platform"/>
            <consortium name="The Broad Institute Genome Sequencing Center for Infectious Disease"/>
            <person name="Wu L."/>
            <person name="Ma J."/>
        </authorList>
    </citation>
    <scope>NUCLEOTIDE SEQUENCE [LARGE SCALE GENOMIC DNA]</scope>
    <source>
        <strain evidence="3">JCM 14969</strain>
    </source>
</reference>
<sequence length="262" mass="27580">MVRRITATIVTAVVALLTSSVLTTGPAAAAGPLIASIDCEASINRISTKATGGRFKPGYAFSVDFLVKQGSYVTSTAQGTIPARGSRTTVAAVSGADGTISVNGYSRAWSASDYEFYTETVRVEVRDSSGIVASVEASCARDLRTTTLLSCNPETGEITATASGTGFSRNASLNLAYRYNRTWKYVGDPGYWSGPHSSTPAVTHTVRPVDGAWSDTGYVHSVPANLEYLSETVTLTVYDANTSLVVGSGQATCVYVDNRPEQ</sequence>
<feature type="signal peptide" evidence="1">
    <location>
        <begin position="1"/>
        <end position="29"/>
    </location>
</feature>
<evidence type="ECO:0000313" key="3">
    <source>
        <dbReference type="Proteomes" id="UP001500393"/>
    </source>
</evidence>
<proteinExistence type="predicted"/>
<accession>A0ABP4PMC0</accession>
<keyword evidence="3" id="KW-1185">Reference proteome</keyword>
<dbReference type="EMBL" id="BAAAOS010000030">
    <property type="protein sequence ID" value="GAA1585499.1"/>
    <property type="molecule type" value="Genomic_DNA"/>
</dbReference>
<organism evidence="2 3">
    <name type="scientific">Kribbella sancticallisti</name>
    <dbReference type="NCBI Taxonomy" id="460087"/>
    <lineage>
        <taxon>Bacteria</taxon>
        <taxon>Bacillati</taxon>
        <taxon>Actinomycetota</taxon>
        <taxon>Actinomycetes</taxon>
        <taxon>Propionibacteriales</taxon>
        <taxon>Kribbellaceae</taxon>
        <taxon>Kribbella</taxon>
    </lineage>
</organism>
<evidence type="ECO:0000313" key="2">
    <source>
        <dbReference type="EMBL" id="GAA1585499.1"/>
    </source>
</evidence>
<dbReference type="Proteomes" id="UP001500393">
    <property type="component" value="Unassembled WGS sequence"/>
</dbReference>
<comment type="caution">
    <text evidence="2">The sequence shown here is derived from an EMBL/GenBank/DDBJ whole genome shotgun (WGS) entry which is preliminary data.</text>
</comment>
<protein>
    <submittedName>
        <fullName evidence="2">Uncharacterized protein</fullName>
    </submittedName>
</protein>
<name>A0ABP4PMC0_9ACTN</name>